<dbReference type="Proteomes" id="UP000253845">
    <property type="component" value="Unassembled WGS sequence"/>
</dbReference>
<dbReference type="AlphaFoldDB" id="A0A370BXF6"/>
<proteinExistence type="predicted"/>
<sequence>MMDSRDLVVYRIGTSPAHDIVVISWSMTQSLWNRNRLSSLTRATSKKGYHSEELKQFMINKMLDANGIEDSTFQAVTKGPVLFQRILVQRPVKGAMDIVGRPMWVVNFIVPIFRGSKKPSVDQRSDFIGLMATSVEQ</sequence>
<protein>
    <submittedName>
        <fullName evidence="1">Uncharacterized protein</fullName>
    </submittedName>
</protein>
<organism evidence="1 2">
    <name type="scientific">Aspergillus niger ATCC 13496</name>
    <dbReference type="NCBI Taxonomy" id="1353008"/>
    <lineage>
        <taxon>Eukaryota</taxon>
        <taxon>Fungi</taxon>
        <taxon>Dikarya</taxon>
        <taxon>Ascomycota</taxon>
        <taxon>Pezizomycotina</taxon>
        <taxon>Eurotiomycetes</taxon>
        <taxon>Eurotiomycetidae</taxon>
        <taxon>Eurotiales</taxon>
        <taxon>Aspergillaceae</taxon>
        <taxon>Aspergillus</taxon>
        <taxon>Aspergillus subgen. Circumdati</taxon>
    </lineage>
</organism>
<name>A0A370BXF6_ASPNG</name>
<accession>A0A370BXF6</accession>
<reference evidence="1 2" key="1">
    <citation type="submission" date="2018-07" db="EMBL/GenBank/DDBJ databases">
        <title>Section-level genome sequencing of Aspergillus section Nigri to investigate inter- and intra-species variation.</title>
        <authorList>
            <consortium name="DOE Joint Genome Institute"/>
            <person name="Vesth T.C."/>
            <person name="Nybo J.L."/>
            <person name="Theobald S."/>
            <person name="Frisvad J.C."/>
            <person name="Larsen T.O."/>
            <person name="Nielsen K.F."/>
            <person name="Hoof J.B."/>
            <person name="Brandl J."/>
            <person name="Salamov A."/>
            <person name="Riley R."/>
            <person name="Gladden J.M."/>
            <person name="Phatale P."/>
            <person name="Nielsen M.T."/>
            <person name="Lyhne E.K."/>
            <person name="Kogle M.E."/>
            <person name="Strasser K."/>
            <person name="McDonnell E."/>
            <person name="Barry K."/>
            <person name="Clum A."/>
            <person name="Chen C."/>
            <person name="Nolan M."/>
            <person name="Sandor L."/>
            <person name="Kuo A."/>
            <person name="Lipzen A."/>
            <person name="Hainaut M."/>
            <person name="Drula E."/>
            <person name="Tsang A."/>
            <person name="Magnuson J.K."/>
            <person name="Henrissat B."/>
            <person name="Wiebenga A."/>
            <person name="Simmons B.A."/>
            <person name="Makela M.R."/>
            <person name="De vries R.P."/>
            <person name="Grigoriev I.V."/>
            <person name="Mortensen U.H."/>
            <person name="Baker S.E."/>
            <person name="Andersen M.R."/>
        </authorList>
    </citation>
    <scope>NUCLEOTIDE SEQUENCE [LARGE SCALE GENOMIC DNA]</scope>
    <source>
        <strain evidence="1 2">ATCC 13496</strain>
    </source>
</reference>
<evidence type="ECO:0000313" key="1">
    <source>
        <dbReference type="EMBL" id="RDH20174.1"/>
    </source>
</evidence>
<dbReference type="VEuPathDB" id="FungiDB:M747DRAFT_331494"/>
<gene>
    <name evidence="1" type="ORF">M747DRAFT_331494</name>
</gene>
<evidence type="ECO:0000313" key="2">
    <source>
        <dbReference type="Proteomes" id="UP000253845"/>
    </source>
</evidence>
<dbReference type="EMBL" id="KZ851915">
    <property type="protein sequence ID" value="RDH20174.1"/>
    <property type="molecule type" value="Genomic_DNA"/>
</dbReference>